<dbReference type="GO" id="GO:0003677">
    <property type="term" value="F:DNA binding"/>
    <property type="evidence" value="ECO:0007669"/>
    <property type="project" value="InterPro"/>
</dbReference>
<dbReference type="Gene3D" id="3.40.50.150">
    <property type="entry name" value="Vaccinia Virus protein VP39"/>
    <property type="match status" value="1"/>
</dbReference>
<evidence type="ECO:0000256" key="2">
    <source>
        <dbReference type="ARBA" id="ARBA00022679"/>
    </source>
</evidence>
<dbReference type="Pfam" id="PF01555">
    <property type="entry name" value="N6_N4_Mtase"/>
    <property type="match status" value="1"/>
</dbReference>
<evidence type="ECO:0000256" key="1">
    <source>
        <dbReference type="ARBA" id="ARBA00022603"/>
    </source>
</evidence>
<dbReference type="InterPro" id="IPR001091">
    <property type="entry name" value="RM_Methyltransferase"/>
</dbReference>
<protein>
    <submittedName>
        <fullName evidence="4">Adenine-specific methyltransferase</fullName>
    </submittedName>
</protein>
<dbReference type="GO" id="GO:0032259">
    <property type="term" value="P:methylation"/>
    <property type="evidence" value="ECO:0007669"/>
    <property type="project" value="UniProtKB-KW"/>
</dbReference>
<name>A0A8S5MKC2_9CAUD</name>
<accession>A0A8S5MKC2</accession>
<organism evidence="4">
    <name type="scientific">Siphoviridae sp. ctrpg19</name>
    <dbReference type="NCBI Taxonomy" id="2826481"/>
    <lineage>
        <taxon>Viruses</taxon>
        <taxon>Duplodnaviria</taxon>
        <taxon>Heunggongvirae</taxon>
        <taxon>Uroviricota</taxon>
        <taxon>Caudoviricetes</taxon>
    </lineage>
</organism>
<dbReference type="GO" id="GO:0008170">
    <property type="term" value="F:N-methyltransferase activity"/>
    <property type="evidence" value="ECO:0007669"/>
    <property type="project" value="InterPro"/>
</dbReference>
<keyword evidence="1 4" id="KW-0489">Methyltransferase</keyword>
<feature type="domain" description="DNA methylase N-4/N-6" evidence="3">
    <location>
        <begin position="12"/>
        <end position="136"/>
    </location>
</feature>
<keyword evidence="2" id="KW-0808">Transferase</keyword>
<dbReference type="PRINTS" id="PR00508">
    <property type="entry name" value="S21N4MTFRASE"/>
</dbReference>
<proteinExistence type="predicted"/>
<dbReference type="InterPro" id="IPR029063">
    <property type="entry name" value="SAM-dependent_MTases_sf"/>
</dbReference>
<dbReference type="InterPro" id="IPR002941">
    <property type="entry name" value="DNA_methylase_N4/N6"/>
</dbReference>
<reference evidence="4" key="1">
    <citation type="journal article" date="2021" name="Proc. Natl. Acad. Sci. U.S.A.">
        <title>A Catalog of Tens of Thousands of Viruses from Human Metagenomes Reveals Hidden Associations with Chronic Diseases.</title>
        <authorList>
            <person name="Tisza M.J."/>
            <person name="Buck C.B."/>
        </authorList>
    </citation>
    <scope>NUCLEOTIDE SEQUENCE</scope>
    <source>
        <strain evidence="4">Ctrpg19</strain>
    </source>
</reference>
<dbReference type="SUPFAM" id="SSF53335">
    <property type="entry name" value="S-adenosyl-L-methionine-dependent methyltransferases"/>
    <property type="match status" value="1"/>
</dbReference>
<sequence length="147" mass="16517">MHPSKIVVWEDTTKSKLTAWGSWLSASSPYIQTPYEGILISYKKQWSKINKGESTISKEDFIECTSGVWKLGTAQQLTIANFPVALPKRCIELLTYKGDLVVDPFMGSGTTALACIETERNFIGFELSKNYCEIANRRIGKDKSALW</sequence>
<dbReference type="EMBL" id="BK014923">
    <property type="protein sequence ID" value="DAD82654.1"/>
    <property type="molecule type" value="Genomic_DNA"/>
</dbReference>
<evidence type="ECO:0000259" key="3">
    <source>
        <dbReference type="Pfam" id="PF01555"/>
    </source>
</evidence>
<evidence type="ECO:0000313" key="4">
    <source>
        <dbReference type="EMBL" id="DAD82654.1"/>
    </source>
</evidence>